<comment type="caution">
    <text evidence="3">The sequence shown here is derived from an EMBL/GenBank/DDBJ whole genome shotgun (WGS) entry which is preliminary data.</text>
</comment>
<dbReference type="SUPFAM" id="SSF74653">
    <property type="entry name" value="TolA/TonB C-terminal domain"/>
    <property type="match status" value="1"/>
</dbReference>
<keyword evidence="4" id="KW-1185">Reference proteome</keyword>
<dbReference type="AlphaFoldDB" id="A0A7Z0TYI0"/>
<evidence type="ECO:0000313" key="4">
    <source>
        <dbReference type="Proteomes" id="UP000589896"/>
    </source>
</evidence>
<feature type="signal peptide" evidence="2">
    <location>
        <begin position="1"/>
        <end position="23"/>
    </location>
</feature>
<dbReference type="EMBL" id="JACCJZ010000001">
    <property type="protein sequence ID" value="NYZ61148.1"/>
    <property type="molecule type" value="Genomic_DNA"/>
</dbReference>
<name>A0A7Z0TYI0_9GAMM</name>
<dbReference type="Gene3D" id="3.30.1150.10">
    <property type="match status" value="1"/>
</dbReference>
<feature type="region of interest" description="Disordered" evidence="1">
    <location>
        <begin position="247"/>
        <end position="272"/>
    </location>
</feature>
<evidence type="ECO:0000313" key="3">
    <source>
        <dbReference type="EMBL" id="NYZ61148.1"/>
    </source>
</evidence>
<reference evidence="3 4" key="1">
    <citation type="submission" date="2020-07" db="EMBL/GenBank/DDBJ databases">
        <title>isolation of Luteimonas sp. SJ-16.</title>
        <authorList>
            <person name="Huang X.-X."/>
            <person name="Xu L."/>
            <person name="Sun J.-Q."/>
        </authorList>
    </citation>
    <scope>NUCLEOTIDE SEQUENCE [LARGE SCALE GENOMIC DNA]</scope>
    <source>
        <strain evidence="3 4">SJ-16</strain>
    </source>
</reference>
<organism evidence="3 4">
    <name type="scientific">Luteimonas deserti</name>
    <dbReference type="NCBI Taxonomy" id="2752306"/>
    <lineage>
        <taxon>Bacteria</taxon>
        <taxon>Pseudomonadati</taxon>
        <taxon>Pseudomonadota</taxon>
        <taxon>Gammaproteobacteria</taxon>
        <taxon>Lysobacterales</taxon>
        <taxon>Lysobacteraceae</taxon>
        <taxon>Luteimonas</taxon>
    </lineage>
</organism>
<evidence type="ECO:0000256" key="1">
    <source>
        <dbReference type="SAM" id="MobiDB-lite"/>
    </source>
</evidence>
<gene>
    <name evidence="3" type="ORF">H0E82_00020</name>
</gene>
<sequence length="285" mass="30297">MNRFLAAALVAVSLAGVAPDADAQTARQARQEVEASMLVTGHVDIDAGGGVIAHAVDEPGKLPPHVVALIDRFVPSMRFEPVTDASGSAPARAKMALRLVATPAGNGEMNMRIASAHFGDKRSEDDPSEVRAARMVPPRYPQEIAMMGGTGTVYLLIKVGRDGSAQDVVAEQVNLTALGTGSQMQTIRTRLAKAAIDAAKRWQFTPPTEGLEAERSYWVVRTPVTYSLDRAREPAYGTWGAYHPGPRTSPDWAAPTPEGFSPDAVAAGGLTPETSRYRLVTPLEG</sequence>
<keyword evidence="2" id="KW-0732">Signal</keyword>
<dbReference type="RefSeq" id="WP_180542924.1">
    <property type="nucleotide sequence ID" value="NZ_JACCJZ010000001.1"/>
</dbReference>
<accession>A0A7Z0TYI0</accession>
<evidence type="ECO:0000256" key="2">
    <source>
        <dbReference type="SAM" id="SignalP"/>
    </source>
</evidence>
<feature type="chain" id="PRO_5031384010" evidence="2">
    <location>
        <begin position="24"/>
        <end position="285"/>
    </location>
</feature>
<protein>
    <submittedName>
        <fullName evidence="3">Protein tonB</fullName>
    </submittedName>
</protein>
<dbReference type="Proteomes" id="UP000589896">
    <property type="component" value="Unassembled WGS sequence"/>
</dbReference>
<proteinExistence type="predicted"/>